<dbReference type="AlphaFoldDB" id="A0A9Q1IAG7"/>
<comment type="catalytic activity">
    <reaction evidence="12">
        <text>a 1,2-diacyl-sn-glycero-3-phosphocholine + H2O = a 1-acyl-sn-glycero-3-phosphocholine + a fatty acid + H(+)</text>
        <dbReference type="Rhea" id="RHEA:15801"/>
        <dbReference type="ChEBI" id="CHEBI:15377"/>
        <dbReference type="ChEBI" id="CHEBI:15378"/>
        <dbReference type="ChEBI" id="CHEBI:28868"/>
        <dbReference type="ChEBI" id="CHEBI:57643"/>
        <dbReference type="ChEBI" id="CHEBI:58168"/>
        <dbReference type="EC" id="3.1.1.4"/>
    </reaction>
</comment>
<dbReference type="FunFam" id="2.60.40.150:FF:000030">
    <property type="entry name" value="Phospholipase A2"/>
    <property type="match status" value="1"/>
</dbReference>
<keyword evidence="16" id="KW-1185">Reference proteome</keyword>
<dbReference type="PROSITE" id="PS51210">
    <property type="entry name" value="PLA2C"/>
    <property type="match status" value="1"/>
</dbReference>
<comment type="subcellular location">
    <subcellularLocation>
        <location evidence="2">Cytoplasm</location>
        <location evidence="2">Cytosol</location>
    </subcellularLocation>
    <subcellularLocation>
        <location evidence="1">Membrane</location>
        <topology evidence="1">Peripheral membrane protein</topology>
    </subcellularLocation>
</comment>
<dbReference type="EC" id="3.1.1.4" evidence="3 12"/>
<dbReference type="Gene3D" id="2.60.40.150">
    <property type="entry name" value="C2 domain"/>
    <property type="match status" value="1"/>
</dbReference>
<dbReference type="GO" id="GO:0046475">
    <property type="term" value="P:glycerophospholipid catabolic process"/>
    <property type="evidence" value="ECO:0007669"/>
    <property type="project" value="TreeGrafter"/>
</dbReference>
<comment type="domain">
    <text evidence="12">The N-terminal C2 domain associates with lipid membranes upon calcium binding.</text>
</comment>
<dbReference type="GO" id="GO:0047498">
    <property type="term" value="F:calcium-dependent phospholipase A2 activity"/>
    <property type="evidence" value="ECO:0007669"/>
    <property type="project" value="TreeGrafter"/>
</dbReference>
<dbReference type="SUPFAM" id="SSF49562">
    <property type="entry name" value="C2 domain (Calcium/lipid-binding domain, CaLB)"/>
    <property type="match status" value="1"/>
</dbReference>
<dbReference type="PROSITE" id="PS50004">
    <property type="entry name" value="C2"/>
    <property type="match status" value="1"/>
</dbReference>
<dbReference type="SUPFAM" id="SSF52151">
    <property type="entry name" value="FabD/lysophospholipase-like"/>
    <property type="match status" value="1"/>
</dbReference>
<dbReference type="InterPro" id="IPR035892">
    <property type="entry name" value="C2_domain_sf"/>
</dbReference>
<name>A0A9Q1IAG7_SYNKA</name>
<dbReference type="EMBL" id="JAINUF010000024">
    <property type="protein sequence ID" value="KAJ8333345.1"/>
    <property type="molecule type" value="Genomic_DNA"/>
</dbReference>
<evidence type="ECO:0000256" key="6">
    <source>
        <dbReference type="ARBA" id="ARBA00022801"/>
    </source>
</evidence>
<proteinExistence type="predicted"/>
<evidence type="ECO:0000256" key="9">
    <source>
        <dbReference type="ARBA" id="ARBA00023098"/>
    </source>
</evidence>
<dbReference type="InterPro" id="IPR040723">
    <property type="entry name" value="cPLA2_C2"/>
</dbReference>
<evidence type="ECO:0000259" key="14">
    <source>
        <dbReference type="PROSITE" id="PS51210"/>
    </source>
</evidence>
<keyword evidence="9 11" id="KW-0443">Lipid metabolism</keyword>
<dbReference type="Pfam" id="PF01735">
    <property type="entry name" value="PLA2_B"/>
    <property type="match status" value="1"/>
</dbReference>
<evidence type="ECO:0000259" key="13">
    <source>
        <dbReference type="PROSITE" id="PS50004"/>
    </source>
</evidence>
<dbReference type="SMART" id="SM00022">
    <property type="entry name" value="PLAc"/>
    <property type="match status" value="1"/>
</dbReference>
<organism evidence="15 16">
    <name type="scientific">Synaphobranchus kaupii</name>
    <name type="common">Kaup's arrowtooth eel</name>
    <dbReference type="NCBI Taxonomy" id="118154"/>
    <lineage>
        <taxon>Eukaryota</taxon>
        <taxon>Metazoa</taxon>
        <taxon>Chordata</taxon>
        <taxon>Craniata</taxon>
        <taxon>Vertebrata</taxon>
        <taxon>Euteleostomi</taxon>
        <taxon>Actinopterygii</taxon>
        <taxon>Neopterygii</taxon>
        <taxon>Teleostei</taxon>
        <taxon>Anguilliformes</taxon>
        <taxon>Synaphobranchidae</taxon>
        <taxon>Synaphobranchus</taxon>
    </lineage>
</organism>
<dbReference type="InterPro" id="IPR041847">
    <property type="entry name" value="C2_cPLA2"/>
</dbReference>
<dbReference type="Pfam" id="PF18695">
    <property type="entry name" value="cPLA2_C2"/>
    <property type="match status" value="1"/>
</dbReference>
<evidence type="ECO:0000256" key="5">
    <source>
        <dbReference type="ARBA" id="ARBA00022723"/>
    </source>
</evidence>
<evidence type="ECO:0000256" key="4">
    <source>
        <dbReference type="ARBA" id="ARBA00022490"/>
    </source>
</evidence>
<dbReference type="InterPro" id="IPR000008">
    <property type="entry name" value="C2_dom"/>
</dbReference>
<dbReference type="PANTHER" id="PTHR10728:SF32">
    <property type="entry name" value="CYTOSOLIC PHOSPHOLIPASE A2 BETA"/>
    <property type="match status" value="1"/>
</dbReference>
<evidence type="ECO:0000256" key="3">
    <source>
        <dbReference type="ARBA" id="ARBA00013278"/>
    </source>
</evidence>
<dbReference type="GO" id="GO:0005509">
    <property type="term" value="F:calcium ion binding"/>
    <property type="evidence" value="ECO:0007669"/>
    <property type="project" value="InterPro"/>
</dbReference>
<evidence type="ECO:0000313" key="16">
    <source>
        <dbReference type="Proteomes" id="UP001152622"/>
    </source>
</evidence>
<keyword evidence="6 11" id="KW-0378">Hydrolase</keyword>
<dbReference type="GO" id="GO:0005544">
    <property type="term" value="F:calcium-dependent phospholipid binding"/>
    <property type="evidence" value="ECO:0007669"/>
    <property type="project" value="TreeGrafter"/>
</dbReference>
<dbReference type="InterPro" id="IPR002642">
    <property type="entry name" value="LysoPLipase_cat_dom"/>
</dbReference>
<evidence type="ECO:0000256" key="10">
    <source>
        <dbReference type="ARBA" id="ARBA00023136"/>
    </source>
</evidence>
<dbReference type="Proteomes" id="UP001152622">
    <property type="component" value="Chromosome 24"/>
</dbReference>
<keyword evidence="10" id="KW-0472">Membrane</keyword>
<keyword evidence="5 12" id="KW-0479">Metal-binding</keyword>
<protein>
    <recommendedName>
        <fullName evidence="3 12">Phospholipase A2</fullName>
        <ecNumber evidence="3 12">3.1.1.4</ecNumber>
    </recommendedName>
</protein>
<keyword evidence="7 12" id="KW-0106">Calcium</keyword>
<dbReference type="OrthoDB" id="419768at2759"/>
<dbReference type="GO" id="GO:0005829">
    <property type="term" value="C:cytosol"/>
    <property type="evidence" value="ECO:0007669"/>
    <property type="project" value="UniProtKB-SubCell"/>
</dbReference>
<sequence>MRAKVSRIAEQVLPLLSAALLGHREKRREDPRLRETWKEVEPYWNVTVKILRATYIPKHDFLSLSDCYVSLSLPTASSRTYRTHTVPKSRFPEWNETFCFRVHGQVKNILELNICDEDWLNVDDLCSTVLYDLSNLSPGKVERKVFALDPEEKDELWVEFEMVESKEPPGTYITNGVLVAGPFSLLEVKVEDSSKEKERQDLVLKLNGAYEQEQVVLRVDPGTSPTPPVQFHISRDLETQLEVHCFQEENKEVKQKGEDDFGKEMRDGSGTCTVPLQFLPVDQQVTVSIPVGKDEIDLQLKAKDCSDELDVRLGFDIPVEEKLFLEKRRALVSRALQEVLHLPSAPKPQQLPVVAVVGSGGGTRAMTGLCGSLIGLQSLGLLDAVSYITGVSGSTWAMASLYAHANWSQGALQTCVSALKEEISKSIFAIFSPSQLVYYQQDLQRKAQSGQLVSLIDILGLGIECLIYGKENPSTLSSQQRAVAEGQNPYPIYTAVNIKNSISGSAAVSEDFGSEFYMGHLIKRHPETRISYLLGLWSSVLSFNLRQVVFRVMGSVPSWITGLGDDIYNTDEGHPHRPSALQTYFIEPVGELAETLDNLVTDRPIISQTYNFLHGFNLLWNYNENDAFLTWRDAHLDSFPNEMTPSDPQLHLVDSGFAVNSGFPPILRPQRRVDLILSFNYSWNRDQFKVLRKTAQYCTDHHIPFPQIDFSSLEGPPLRECYLFKDDHNPQAPIVLHFPLTNLSFREYHTPGVKRVGEAELKEGGVDVESSGSPYRTKNLTYEPEDFQRLVALTAYNVTNSQETILHAFSLALTKHTPECSSAQADMFRLGCYLKRSPPKTPDMT</sequence>
<reference evidence="15" key="1">
    <citation type="journal article" date="2023" name="Science">
        <title>Genome structures resolve the early diversification of teleost fishes.</title>
        <authorList>
            <person name="Parey E."/>
            <person name="Louis A."/>
            <person name="Montfort J."/>
            <person name="Bouchez O."/>
            <person name="Roques C."/>
            <person name="Iampietro C."/>
            <person name="Lluch J."/>
            <person name="Castinel A."/>
            <person name="Donnadieu C."/>
            <person name="Desvignes T."/>
            <person name="Floi Bucao C."/>
            <person name="Jouanno E."/>
            <person name="Wen M."/>
            <person name="Mejri S."/>
            <person name="Dirks R."/>
            <person name="Jansen H."/>
            <person name="Henkel C."/>
            <person name="Chen W.J."/>
            <person name="Zahm M."/>
            <person name="Cabau C."/>
            <person name="Klopp C."/>
            <person name="Thompson A.W."/>
            <person name="Robinson-Rechavi M."/>
            <person name="Braasch I."/>
            <person name="Lecointre G."/>
            <person name="Bobe J."/>
            <person name="Postlethwait J.H."/>
            <person name="Berthelot C."/>
            <person name="Roest Crollius H."/>
            <person name="Guiguen Y."/>
        </authorList>
    </citation>
    <scope>NUCLEOTIDE SEQUENCE</scope>
    <source>
        <strain evidence="15">WJC10195</strain>
    </source>
</reference>
<evidence type="ECO:0000256" key="7">
    <source>
        <dbReference type="ARBA" id="ARBA00022837"/>
    </source>
</evidence>
<dbReference type="GO" id="GO:0016020">
    <property type="term" value="C:membrane"/>
    <property type="evidence" value="ECO:0007669"/>
    <property type="project" value="UniProtKB-SubCell"/>
</dbReference>
<dbReference type="CDD" id="cd04036">
    <property type="entry name" value="C2_cPLA2"/>
    <property type="match status" value="1"/>
</dbReference>
<evidence type="ECO:0000256" key="11">
    <source>
        <dbReference type="PROSITE-ProRule" id="PRU00555"/>
    </source>
</evidence>
<keyword evidence="8 11" id="KW-0442">Lipid degradation</keyword>
<dbReference type="SMART" id="SM00239">
    <property type="entry name" value="C2"/>
    <property type="match status" value="1"/>
</dbReference>
<dbReference type="Gene3D" id="3.40.1090.10">
    <property type="entry name" value="Cytosolic phospholipase A2 catalytic domain"/>
    <property type="match status" value="1"/>
</dbReference>
<evidence type="ECO:0000256" key="1">
    <source>
        <dbReference type="ARBA" id="ARBA00004170"/>
    </source>
</evidence>
<evidence type="ECO:0000313" key="15">
    <source>
        <dbReference type="EMBL" id="KAJ8333345.1"/>
    </source>
</evidence>
<dbReference type="Pfam" id="PF00168">
    <property type="entry name" value="C2"/>
    <property type="match status" value="1"/>
</dbReference>
<evidence type="ECO:0000256" key="2">
    <source>
        <dbReference type="ARBA" id="ARBA00004514"/>
    </source>
</evidence>
<dbReference type="PANTHER" id="PTHR10728">
    <property type="entry name" value="CYTOSOLIC PHOSPHOLIPASE A2"/>
    <property type="match status" value="1"/>
</dbReference>
<keyword evidence="4 12" id="KW-0963">Cytoplasm</keyword>
<evidence type="ECO:0000256" key="12">
    <source>
        <dbReference type="RuleBase" id="RU362102"/>
    </source>
</evidence>
<feature type="domain" description="PLA2c" evidence="14">
    <location>
        <begin position="304"/>
        <end position="838"/>
    </location>
</feature>
<gene>
    <name evidence="15" type="ORF">SKAU_G00422410</name>
</gene>
<accession>A0A9Q1IAG7</accession>
<feature type="domain" description="C2" evidence="13">
    <location>
        <begin position="27"/>
        <end position="146"/>
    </location>
</feature>
<evidence type="ECO:0000256" key="8">
    <source>
        <dbReference type="ARBA" id="ARBA00022963"/>
    </source>
</evidence>
<comment type="caution">
    <text evidence="15">The sequence shown here is derived from an EMBL/GenBank/DDBJ whole genome shotgun (WGS) entry which is preliminary data.</text>
</comment>
<dbReference type="InterPro" id="IPR016035">
    <property type="entry name" value="Acyl_Trfase/lysoPLipase"/>
</dbReference>